<organism evidence="3 4">
    <name type="scientific">Bacteroides stercorirosoris</name>
    <dbReference type="NCBI Taxonomy" id="871324"/>
    <lineage>
        <taxon>Bacteria</taxon>
        <taxon>Pseudomonadati</taxon>
        <taxon>Bacteroidota</taxon>
        <taxon>Bacteroidia</taxon>
        <taxon>Bacteroidales</taxon>
        <taxon>Bacteroidaceae</taxon>
        <taxon>Bacteroides</taxon>
    </lineage>
</organism>
<proteinExistence type="predicted"/>
<reference evidence="3 4" key="1">
    <citation type="submission" date="2018-08" db="EMBL/GenBank/DDBJ databases">
        <title>A genome reference for cultivated species of the human gut microbiota.</title>
        <authorList>
            <person name="Zou Y."/>
            <person name="Xue W."/>
            <person name="Luo G."/>
        </authorList>
    </citation>
    <scope>NUCLEOTIDE SEQUENCE [LARGE SCALE GENOMIC DNA]</scope>
    <source>
        <strain evidence="3 4">OF03-9BH</strain>
    </source>
</reference>
<dbReference type="PROSITE" id="PS51704">
    <property type="entry name" value="GP_PDE"/>
    <property type="match status" value="1"/>
</dbReference>
<dbReference type="PANTHER" id="PTHR46320">
    <property type="entry name" value="GLYCEROPHOSPHODIESTER PHOSPHODIESTERASE 1"/>
    <property type="match status" value="1"/>
</dbReference>
<dbReference type="GO" id="GO:0006580">
    <property type="term" value="P:ethanolamine metabolic process"/>
    <property type="evidence" value="ECO:0007669"/>
    <property type="project" value="TreeGrafter"/>
</dbReference>
<gene>
    <name evidence="3" type="ORF">DXA68_00545</name>
</gene>
<dbReference type="AlphaFoldDB" id="A0A413HBP9"/>
<dbReference type="OrthoDB" id="384721at2"/>
<protein>
    <submittedName>
        <fullName evidence="3">Glycerophosphodiester phosphodiesterase</fullName>
    </submittedName>
</protein>
<dbReference type="Proteomes" id="UP000286075">
    <property type="component" value="Unassembled WGS sequence"/>
</dbReference>
<dbReference type="SUPFAM" id="SSF51695">
    <property type="entry name" value="PLC-like phosphodiesterases"/>
    <property type="match status" value="1"/>
</dbReference>
<dbReference type="GO" id="GO:0008889">
    <property type="term" value="F:glycerophosphodiester phosphodiesterase activity"/>
    <property type="evidence" value="ECO:0007669"/>
    <property type="project" value="TreeGrafter"/>
</dbReference>
<keyword evidence="1" id="KW-0732">Signal</keyword>
<sequence>MKRFLLITFLLSVAWSLSAQDKAMAIRNNLLQEGNNSVLVVSHRADWRNAPENSLQAIRNCIEMGVDMVEIDLKKTKDGHLILMHDKTIDRTTTGKGRPEHYTLEELRKFRLRSGAGHRTVHTIPTFEEVMQLCKGKIMVNVDKGYDYFDEAYAILEKSGTAQQCIMKASLPYERVKAEHGDILRKMIFMPVIALDKEGAEDIIDGYMAHMKPVAYELVFSKDTPEIQRLIQKVRTSGAKIFINSLWPELCGGHDDDRAVEQQQPDESWGWIIGQGTKLIQTDRPALLIEYLKKKGLHN</sequence>
<feature type="signal peptide" evidence="1">
    <location>
        <begin position="1"/>
        <end position="19"/>
    </location>
</feature>
<dbReference type="Pfam" id="PF16387">
    <property type="entry name" value="DUF4996"/>
    <property type="match status" value="1"/>
</dbReference>
<comment type="caution">
    <text evidence="3">The sequence shown here is derived from an EMBL/GenBank/DDBJ whole genome shotgun (WGS) entry which is preliminary data.</text>
</comment>
<evidence type="ECO:0000259" key="2">
    <source>
        <dbReference type="PROSITE" id="PS51704"/>
    </source>
</evidence>
<feature type="domain" description="GP-PDE" evidence="2">
    <location>
        <begin position="38"/>
        <end position="139"/>
    </location>
</feature>
<dbReference type="EMBL" id="QSCF01000001">
    <property type="protein sequence ID" value="RGX81167.1"/>
    <property type="molecule type" value="Genomic_DNA"/>
</dbReference>
<dbReference type="RefSeq" id="WP_117986283.1">
    <property type="nucleotide sequence ID" value="NZ_CABMFG010000001.1"/>
</dbReference>
<dbReference type="GO" id="GO:0005886">
    <property type="term" value="C:plasma membrane"/>
    <property type="evidence" value="ECO:0007669"/>
    <property type="project" value="TreeGrafter"/>
</dbReference>
<evidence type="ECO:0000313" key="3">
    <source>
        <dbReference type="EMBL" id="RGX81167.1"/>
    </source>
</evidence>
<dbReference type="InterPro" id="IPR017946">
    <property type="entry name" value="PLC-like_Pdiesterase_TIM-brl"/>
</dbReference>
<dbReference type="Gene3D" id="3.20.20.190">
    <property type="entry name" value="Phosphatidylinositol (PI) phosphodiesterase"/>
    <property type="match status" value="1"/>
</dbReference>
<dbReference type="Pfam" id="PF03009">
    <property type="entry name" value="GDPD"/>
    <property type="match status" value="1"/>
</dbReference>
<accession>A0A413HBP9</accession>
<dbReference type="GO" id="GO:0070291">
    <property type="term" value="P:N-acylethanolamine metabolic process"/>
    <property type="evidence" value="ECO:0007669"/>
    <property type="project" value="TreeGrafter"/>
</dbReference>
<feature type="chain" id="PRO_5019093573" evidence="1">
    <location>
        <begin position="20"/>
        <end position="299"/>
    </location>
</feature>
<dbReference type="InterPro" id="IPR030395">
    <property type="entry name" value="GP_PDE_dom"/>
</dbReference>
<dbReference type="GO" id="GO:0006644">
    <property type="term" value="P:phospholipid metabolic process"/>
    <property type="evidence" value="ECO:0007669"/>
    <property type="project" value="TreeGrafter"/>
</dbReference>
<evidence type="ECO:0000256" key="1">
    <source>
        <dbReference type="SAM" id="SignalP"/>
    </source>
</evidence>
<name>A0A413HBP9_9BACE</name>
<dbReference type="PANTHER" id="PTHR46320:SF1">
    <property type="entry name" value="GLYCEROPHOSPHODIESTER PHOSPHODIESTERASE 1"/>
    <property type="match status" value="1"/>
</dbReference>
<dbReference type="InterPro" id="IPR032160">
    <property type="entry name" value="DUF4996"/>
</dbReference>
<dbReference type="CDD" id="cd08566">
    <property type="entry name" value="GDPD_AtGDE_like"/>
    <property type="match status" value="1"/>
</dbReference>
<evidence type="ECO:0000313" key="4">
    <source>
        <dbReference type="Proteomes" id="UP000286075"/>
    </source>
</evidence>